<dbReference type="EnsemblMetazoa" id="SMAR008022-RA">
    <property type="protein sequence ID" value="SMAR008022-PA"/>
    <property type="gene ID" value="SMAR008022"/>
</dbReference>
<reference evidence="1" key="2">
    <citation type="submission" date="2015-02" db="UniProtKB">
        <authorList>
            <consortium name="EnsemblMetazoa"/>
        </authorList>
    </citation>
    <scope>IDENTIFICATION</scope>
</reference>
<keyword evidence="2" id="KW-1185">Reference proteome</keyword>
<name>T1J363_STRMM</name>
<evidence type="ECO:0000313" key="1">
    <source>
        <dbReference type="EnsemblMetazoa" id="SMAR008022-PA"/>
    </source>
</evidence>
<dbReference type="EMBL" id="JH431820">
    <property type="status" value="NOT_ANNOTATED_CDS"/>
    <property type="molecule type" value="Genomic_DNA"/>
</dbReference>
<dbReference type="Proteomes" id="UP000014500">
    <property type="component" value="Unassembled WGS sequence"/>
</dbReference>
<evidence type="ECO:0000313" key="2">
    <source>
        <dbReference type="Proteomes" id="UP000014500"/>
    </source>
</evidence>
<reference evidence="2" key="1">
    <citation type="submission" date="2011-05" db="EMBL/GenBank/DDBJ databases">
        <authorList>
            <person name="Richards S.R."/>
            <person name="Qu J."/>
            <person name="Jiang H."/>
            <person name="Jhangiani S.N."/>
            <person name="Agravi P."/>
            <person name="Goodspeed R."/>
            <person name="Gross S."/>
            <person name="Mandapat C."/>
            <person name="Jackson L."/>
            <person name="Mathew T."/>
            <person name="Pu L."/>
            <person name="Thornton R."/>
            <person name="Saada N."/>
            <person name="Wilczek-Boney K.B."/>
            <person name="Lee S."/>
            <person name="Kovar C."/>
            <person name="Wu Y."/>
            <person name="Scherer S.E."/>
            <person name="Worley K.C."/>
            <person name="Muzny D.M."/>
            <person name="Gibbs R."/>
        </authorList>
    </citation>
    <scope>NUCLEOTIDE SEQUENCE</scope>
    <source>
        <strain evidence="2">Brora</strain>
    </source>
</reference>
<protein>
    <submittedName>
        <fullName evidence="1">Uncharacterized protein</fullName>
    </submittedName>
</protein>
<accession>T1J363</accession>
<dbReference type="HOGENOM" id="CLU_2362385_0_0_1"/>
<proteinExistence type="predicted"/>
<dbReference type="AlphaFoldDB" id="T1J363"/>
<organism evidence="1 2">
    <name type="scientific">Strigamia maritima</name>
    <name type="common">European centipede</name>
    <name type="synonym">Geophilus maritimus</name>
    <dbReference type="NCBI Taxonomy" id="126957"/>
    <lineage>
        <taxon>Eukaryota</taxon>
        <taxon>Metazoa</taxon>
        <taxon>Ecdysozoa</taxon>
        <taxon>Arthropoda</taxon>
        <taxon>Myriapoda</taxon>
        <taxon>Chilopoda</taxon>
        <taxon>Pleurostigmophora</taxon>
        <taxon>Geophilomorpha</taxon>
        <taxon>Linotaeniidae</taxon>
        <taxon>Strigamia</taxon>
    </lineage>
</organism>
<sequence>MTKISSAGCARNDLIVEHDFNVRDVGNAGRDLTVGHNFNVIGGETTVIAIPINCNCNWCNDCQITLNCNTDGAETLLGIILAVRQYQDLGLKLNYC</sequence>